<comment type="caution">
    <text evidence="2">The sequence shown here is derived from an EMBL/GenBank/DDBJ whole genome shotgun (WGS) entry which is preliminary data.</text>
</comment>
<name>A0A7J8E8A0_ROUAE</name>
<protein>
    <submittedName>
        <fullName evidence="2">Uncharacterized protein</fullName>
    </submittedName>
</protein>
<feature type="region of interest" description="Disordered" evidence="1">
    <location>
        <begin position="12"/>
        <end position="41"/>
    </location>
</feature>
<organism evidence="2 3">
    <name type="scientific">Rousettus aegyptiacus</name>
    <name type="common">Egyptian fruit bat</name>
    <name type="synonym">Pteropus aegyptiacus</name>
    <dbReference type="NCBI Taxonomy" id="9407"/>
    <lineage>
        <taxon>Eukaryota</taxon>
        <taxon>Metazoa</taxon>
        <taxon>Chordata</taxon>
        <taxon>Craniata</taxon>
        <taxon>Vertebrata</taxon>
        <taxon>Euteleostomi</taxon>
        <taxon>Mammalia</taxon>
        <taxon>Eutheria</taxon>
        <taxon>Laurasiatheria</taxon>
        <taxon>Chiroptera</taxon>
        <taxon>Yinpterochiroptera</taxon>
        <taxon>Pteropodoidea</taxon>
        <taxon>Pteropodidae</taxon>
        <taxon>Rousettinae</taxon>
        <taxon>Rousettus</taxon>
    </lineage>
</organism>
<sequence length="122" mass="13966">MLQATWHTRAFTRPGREGLDTPRPPGWAVGRGRGRAAGDWSQRRSFRSPDLVADFRQWPTTFSVRILLTASQYPLSPLREQRNPLWKTGWPKRRRWKSIEGASGASLKAVRRPLCPLPFLSS</sequence>
<dbReference type="EMBL" id="JACASE010000010">
    <property type="protein sequence ID" value="KAF6431580.1"/>
    <property type="molecule type" value="Genomic_DNA"/>
</dbReference>
<reference evidence="2 3" key="1">
    <citation type="journal article" date="2020" name="Nature">
        <title>Six reference-quality genomes reveal evolution of bat adaptations.</title>
        <authorList>
            <person name="Jebb D."/>
            <person name="Huang Z."/>
            <person name="Pippel M."/>
            <person name="Hughes G.M."/>
            <person name="Lavrichenko K."/>
            <person name="Devanna P."/>
            <person name="Winkler S."/>
            <person name="Jermiin L.S."/>
            <person name="Skirmuntt E.C."/>
            <person name="Katzourakis A."/>
            <person name="Burkitt-Gray L."/>
            <person name="Ray D.A."/>
            <person name="Sullivan K.A.M."/>
            <person name="Roscito J.G."/>
            <person name="Kirilenko B.M."/>
            <person name="Davalos L.M."/>
            <person name="Corthals A.P."/>
            <person name="Power M.L."/>
            <person name="Jones G."/>
            <person name="Ransome R.D."/>
            <person name="Dechmann D.K.N."/>
            <person name="Locatelli A.G."/>
            <person name="Puechmaille S.J."/>
            <person name="Fedrigo O."/>
            <person name="Jarvis E.D."/>
            <person name="Hiller M."/>
            <person name="Vernes S.C."/>
            <person name="Myers E.W."/>
            <person name="Teeling E.C."/>
        </authorList>
    </citation>
    <scope>NUCLEOTIDE SEQUENCE [LARGE SCALE GENOMIC DNA]</scope>
    <source>
        <strain evidence="2">MRouAeg1</strain>
        <tissue evidence="2">Muscle</tissue>
    </source>
</reference>
<dbReference type="AlphaFoldDB" id="A0A7J8E8A0"/>
<keyword evidence="3" id="KW-1185">Reference proteome</keyword>
<accession>A0A7J8E8A0</accession>
<evidence type="ECO:0000256" key="1">
    <source>
        <dbReference type="SAM" id="MobiDB-lite"/>
    </source>
</evidence>
<evidence type="ECO:0000313" key="3">
    <source>
        <dbReference type="Proteomes" id="UP000593571"/>
    </source>
</evidence>
<dbReference type="Proteomes" id="UP000593571">
    <property type="component" value="Unassembled WGS sequence"/>
</dbReference>
<proteinExistence type="predicted"/>
<gene>
    <name evidence="2" type="ORF">HJG63_008092</name>
</gene>
<evidence type="ECO:0000313" key="2">
    <source>
        <dbReference type="EMBL" id="KAF6431580.1"/>
    </source>
</evidence>